<protein>
    <submittedName>
        <fullName evidence="1">1475_t:CDS:1</fullName>
    </submittedName>
</protein>
<comment type="caution">
    <text evidence="1">The sequence shown here is derived from an EMBL/GenBank/DDBJ whole genome shotgun (WGS) entry which is preliminary data.</text>
</comment>
<reference evidence="1" key="1">
    <citation type="submission" date="2021-06" db="EMBL/GenBank/DDBJ databases">
        <authorList>
            <person name="Kallberg Y."/>
            <person name="Tangrot J."/>
            <person name="Rosling A."/>
        </authorList>
    </citation>
    <scope>NUCLEOTIDE SEQUENCE</scope>
    <source>
        <strain evidence="1">MA461A</strain>
    </source>
</reference>
<dbReference type="EMBL" id="CAJVQC010082504">
    <property type="protein sequence ID" value="CAG8819591.1"/>
    <property type="molecule type" value="Genomic_DNA"/>
</dbReference>
<feature type="non-terminal residue" evidence="1">
    <location>
        <position position="1"/>
    </location>
</feature>
<keyword evidence="2" id="KW-1185">Reference proteome</keyword>
<evidence type="ECO:0000313" key="2">
    <source>
        <dbReference type="Proteomes" id="UP000789920"/>
    </source>
</evidence>
<dbReference type="Proteomes" id="UP000789920">
    <property type="component" value="Unassembled WGS sequence"/>
</dbReference>
<name>A0ACA9RZM2_9GLOM</name>
<evidence type="ECO:0000313" key="1">
    <source>
        <dbReference type="EMBL" id="CAG8819591.1"/>
    </source>
</evidence>
<sequence>EVYKLSLLRKLDINHQFTYDLISAYKIYIQRRAALIYRHVEFYKQIGYTLLNDDETFNIYMNLYSDNMMQIQEEN</sequence>
<gene>
    <name evidence="1" type="ORF">RPERSI_LOCUS25166</name>
</gene>
<accession>A0ACA9RZM2</accession>
<feature type="non-terminal residue" evidence="1">
    <location>
        <position position="75"/>
    </location>
</feature>
<organism evidence="1 2">
    <name type="scientific">Racocetra persica</name>
    <dbReference type="NCBI Taxonomy" id="160502"/>
    <lineage>
        <taxon>Eukaryota</taxon>
        <taxon>Fungi</taxon>
        <taxon>Fungi incertae sedis</taxon>
        <taxon>Mucoromycota</taxon>
        <taxon>Glomeromycotina</taxon>
        <taxon>Glomeromycetes</taxon>
        <taxon>Diversisporales</taxon>
        <taxon>Gigasporaceae</taxon>
        <taxon>Racocetra</taxon>
    </lineage>
</organism>
<proteinExistence type="predicted"/>